<dbReference type="Pfam" id="PF07530">
    <property type="entry name" value="PRE_C2HC"/>
    <property type="match status" value="1"/>
</dbReference>
<dbReference type="GO" id="GO:0003676">
    <property type="term" value="F:nucleic acid binding"/>
    <property type="evidence" value="ECO:0007669"/>
    <property type="project" value="InterPro"/>
</dbReference>
<evidence type="ECO:0000259" key="1">
    <source>
        <dbReference type="Pfam" id="PF07530"/>
    </source>
</evidence>
<protein>
    <submittedName>
        <fullName evidence="2">Nucleic-acid-binding protein from transposon X-element</fullName>
    </submittedName>
</protein>
<keyword evidence="3" id="KW-1185">Reference proteome</keyword>
<dbReference type="Gene3D" id="4.10.60.10">
    <property type="entry name" value="Zinc finger, CCHC-type"/>
    <property type="match status" value="1"/>
</dbReference>
<accession>A0A8X6VYP0</accession>
<dbReference type="InterPro" id="IPR036875">
    <property type="entry name" value="Znf_CCHC_sf"/>
</dbReference>
<dbReference type="Proteomes" id="UP000887159">
    <property type="component" value="Unassembled WGS sequence"/>
</dbReference>
<dbReference type="GO" id="GO:0008270">
    <property type="term" value="F:zinc ion binding"/>
    <property type="evidence" value="ECO:0007669"/>
    <property type="project" value="InterPro"/>
</dbReference>
<feature type="domain" description="Pre-C2HC" evidence="1">
    <location>
        <begin position="65"/>
        <end position="124"/>
    </location>
</feature>
<dbReference type="SUPFAM" id="SSF57756">
    <property type="entry name" value="Retrovirus zinc finger-like domains"/>
    <property type="match status" value="1"/>
</dbReference>
<dbReference type="AlphaFoldDB" id="A0A8X6VYP0"/>
<proteinExistence type="predicted"/>
<sequence length="216" mass="25239">MIFPNLRTKTTGEFLKLYTNNHEEYHSLKETIKQLHYQFYVITAKNDRPIKVVIKGLPKFTQVDEIKSDLEEQGFEPERVVQLIGRKTKKPLPVYMISLPRNITNLKIFELKTLGYLSIRVEPYKGRGITQCFTCNNFNHTSENCYITPRCLKCGEAHITRDCPIKQKLEQLYCINCQIYGRLANWQGCRCYPKPPKGATTHKNRKTFTNIFNSIV</sequence>
<evidence type="ECO:0000313" key="3">
    <source>
        <dbReference type="Proteomes" id="UP000887159"/>
    </source>
</evidence>
<organism evidence="2 3">
    <name type="scientific">Trichonephila clavipes</name>
    <name type="common">Golden silk orbweaver</name>
    <name type="synonym">Nephila clavipes</name>
    <dbReference type="NCBI Taxonomy" id="2585209"/>
    <lineage>
        <taxon>Eukaryota</taxon>
        <taxon>Metazoa</taxon>
        <taxon>Ecdysozoa</taxon>
        <taxon>Arthropoda</taxon>
        <taxon>Chelicerata</taxon>
        <taxon>Arachnida</taxon>
        <taxon>Araneae</taxon>
        <taxon>Araneomorphae</taxon>
        <taxon>Entelegynae</taxon>
        <taxon>Araneoidea</taxon>
        <taxon>Nephilidae</taxon>
        <taxon>Trichonephila</taxon>
    </lineage>
</organism>
<dbReference type="InterPro" id="IPR006579">
    <property type="entry name" value="Pre_C2HC_dom"/>
</dbReference>
<dbReference type="EMBL" id="BMAU01021370">
    <property type="protein sequence ID" value="GFY24879.1"/>
    <property type="molecule type" value="Genomic_DNA"/>
</dbReference>
<gene>
    <name evidence="2" type="primary">ORF1_1</name>
    <name evidence="2" type="ORF">TNCV_2690701</name>
</gene>
<comment type="caution">
    <text evidence="2">The sequence shown here is derived from an EMBL/GenBank/DDBJ whole genome shotgun (WGS) entry which is preliminary data.</text>
</comment>
<name>A0A8X6VYP0_TRICX</name>
<reference evidence="2" key="1">
    <citation type="submission" date="2020-08" db="EMBL/GenBank/DDBJ databases">
        <title>Multicomponent nature underlies the extraordinary mechanical properties of spider dragline silk.</title>
        <authorList>
            <person name="Kono N."/>
            <person name="Nakamura H."/>
            <person name="Mori M."/>
            <person name="Yoshida Y."/>
            <person name="Ohtoshi R."/>
            <person name="Malay A.D."/>
            <person name="Moran D.A.P."/>
            <person name="Tomita M."/>
            <person name="Numata K."/>
            <person name="Arakawa K."/>
        </authorList>
    </citation>
    <scope>NUCLEOTIDE SEQUENCE</scope>
</reference>
<evidence type="ECO:0000313" key="2">
    <source>
        <dbReference type="EMBL" id="GFY24879.1"/>
    </source>
</evidence>